<dbReference type="Gramene" id="PGSC0003DMT400036260">
    <property type="protein sequence ID" value="PGSC0003DMT400036260"/>
    <property type="gene ID" value="PGSC0003DMG401013958"/>
</dbReference>
<reference evidence="2" key="1">
    <citation type="journal article" date="2011" name="Nature">
        <title>Genome sequence and analysis of the tuber crop potato.</title>
        <authorList>
            <consortium name="The Potato Genome Sequencing Consortium"/>
        </authorList>
    </citation>
    <scope>NUCLEOTIDE SEQUENCE [LARGE SCALE GENOMIC DNA]</scope>
    <source>
        <strain evidence="2">cv. DM1-3 516 R44</strain>
    </source>
</reference>
<dbReference type="HOGENOM" id="CLU_1339535_0_0_1"/>
<dbReference type="AlphaFoldDB" id="M1B3F5"/>
<accession>M1B3F5</accession>
<evidence type="ECO:0000313" key="2">
    <source>
        <dbReference type="Proteomes" id="UP000011115"/>
    </source>
</evidence>
<dbReference type="InParanoid" id="M1B3F5"/>
<name>M1B3F5_SOLTU</name>
<reference evidence="1" key="2">
    <citation type="submission" date="2015-06" db="UniProtKB">
        <authorList>
            <consortium name="EnsemblPlants"/>
        </authorList>
    </citation>
    <scope>IDENTIFICATION</scope>
    <source>
        <strain evidence="1">DM1-3 516 R44</strain>
    </source>
</reference>
<evidence type="ECO:0000313" key="1">
    <source>
        <dbReference type="EnsemblPlants" id="PGSC0003DMT400036260"/>
    </source>
</evidence>
<sequence length="205" mass="23602">MQDCKGVLLTPMCSGKLPRAADGSPPTHATFYRRTLDSKLGHTIPKLQQIPYVTTLMPNSTAAHSFHSSNSDNPAQFPSDPAHFFNSKETHIFSPSAASIFTTRTRHRHNFQATSTEYAIPTFTKKITQQFNVNRFKWRYTVSHGVKRIRDQYDFVVIFYNTTEQHKASTWLFPYPLLEWDKTSEKMVFSLNSERIFIFEFGIGP</sequence>
<dbReference type="PaxDb" id="4113-PGSC0003DMT400036260"/>
<proteinExistence type="predicted"/>
<dbReference type="EnsemblPlants" id="PGSC0003DMT400036260">
    <property type="protein sequence ID" value="PGSC0003DMT400036260"/>
    <property type="gene ID" value="PGSC0003DMG401013958"/>
</dbReference>
<protein>
    <submittedName>
        <fullName evidence="1">Uncharacterized protein</fullName>
    </submittedName>
</protein>
<organism evidence="1 2">
    <name type="scientific">Solanum tuberosum</name>
    <name type="common">Potato</name>
    <dbReference type="NCBI Taxonomy" id="4113"/>
    <lineage>
        <taxon>Eukaryota</taxon>
        <taxon>Viridiplantae</taxon>
        <taxon>Streptophyta</taxon>
        <taxon>Embryophyta</taxon>
        <taxon>Tracheophyta</taxon>
        <taxon>Spermatophyta</taxon>
        <taxon>Magnoliopsida</taxon>
        <taxon>eudicotyledons</taxon>
        <taxon>Gunneridae</taxon>
        <taxon>Pentapetalae</taxon>
        <taxon>asterids</taxon>
        <taxon>lamiids</taxon>
        <taxon>Solanales</taxon>
        <taxon>Solanaceae</taxon>
        <taxon>Solanoideae</taxon>
        <taxon>Solaneae</taxon>
        <taxon>Solanum</taxon>
    </lineage>
</organism>
<dbReference type="Proteomes" id="UP000011115">
    <property type="component" value="Unassembled WGS sequence"/>
</dbReference>
<keyword evidence="2" id="KW-1185">Reference proteome</keyword>